<keyword evidence="4" id="KW-1185">Reference proteome</keyword>
<dbReference type="SUPFAM" id="SSF55874">
    <property type="entry name" value="ATPase domain of HSP90 chaperone/DNA topoisomerase II/histidine kinase"/>
    <property type="match status" value="1"/>
</dbReference>
<dbReference type="Pfam" id="PF14501">
    <property type="entry name" value="HATPase_c_5"/>
    <property type="match status" value="1"/>
</dbReference>
<keyword evidence="3" id="KW-0418">Kinase</keyword>
<dbReference type="Proteomes" id="UP000543642">
    <property type="component" value="Unassembled WGS sequence"/>
</dbReference>
<keyword evidence="1" id="KW-1133">Transmembrane helix</keyword>
<dbReference type="InterPro" id="IPR036890">
    <property type="entry name" value="HATPase_C_sf"/>
</dbReference>
<evidence type="ECO:0000313" key="4">
    <source>
        <dbReference type="Proteomes" id="UP000543642"/>
    </source>
</evidence>
<feature type="transmembrane region" description="Helical" evidence="1">
    <location>
        <begin position="89"/>
        <end position="111"/>
    </location>
</feature>
<proteinExistence type="predicted"/>
<dbReference type="PANTHER" id="PTHR40448">
    <property type="entry name" value="TWO-COMPONENT SENSOR HISTIDINE KINASE"/>
    <property type="match status" value="1"/>
</dbReference>
<keyword evidence="1" id="KW-0472">Membrane</keyword>
<sequence>MMEQLFYIFCTTLPSHIIPFVLFWNFHWRSRTAALALVTVNVLCKMAAAAYFLANGLYFRNLELAFAVVGFLIYCCFLRLSPFKMLFTYLLIVDYLLIIRGIVSVLAVQVFGIPIQGWGSSFVCILLYGVTLPLLLRFFRQVANLVYRTDAPRLWRIIWLVPAFVTILALIFTDSYLESSVDSGFFLFCRIGLLVCVFAIYYVLLQSLEGLEQQAALRQRLVFESRLLEMQMEDEEKRSQLLMETVEQTRQMRHDLRHHLTAIQAMAGDENSKLRDYIATLIRDIPAAVQDYCENPTVNAVVSHYAARCRQEGIAFTARLTVPAQNENLDDRALCVVFANLLENGVEACGRMAGDEKFIRLNSSLEYGVLTVTMDNSFDGQARQEDGKFLSSKRAGAPGVGLSSIRAVAKAHQGDARFEAKGTTFLSSVYCRL</sequence>
<evidence type="ECO:0000313" key="3">
    <source>
        <dbReference type="EMBL" id="MBB5265764.1"/>
    </source>
</evidence>
<dbReference type="RefSeq" id="WP_183775794.1">
    <property type="nucleotide sequence ID" value="NZ_JACHFW010000014.1"/>
</dbReference>
<feature type="transmembrane region" description="Helical" evidence="1">
    <location>
        <begin position="6"/>
        <end position="26"/>
    </location>
</feature>
<feature type="transmembrane region" description="Helical" evidence="1">
    <location>
        <begin position="183"/>
        <end position="204"/>
    </location>
</feature>
<dbReference type="AlphaFoldDB" id="A0A7W8M699"/>
<dbReference type="PANTHER" id="PTHR40448:SF1">
    <property type="entry name" value="TWO-COMPONENT SENSOR HISTIDINE KINASE"/>
    <property type="match status" value="1"/>
</dbReference>
<feature type="transmembrane region" description="Helical" evidence="1">
    <location>
        <begin position="33"/>
        <end position="52"/>
    </location>
</feature>
<gene>
    <name evidence="3" type="ORF">HNP82_002915</name>
</gene>
<evidence type="ECO:0000256" key="1">
    <source>
        <dbReference type="SAM" id="Phobius"/>
    </source>
</evidence>
<dbReference type="CDD" id="cd16935">
    <property type="entry name" value="HATPase_AgrC-ComD-like"/>
    <property type="match status" value="1"/>
</dbReference>
<keyword evidence="3" id="KW-0808">Transferase</keyword>
<feature type="transmembrane region" description="Helical" evidence="1">
    <location>
        <begin position="157"/>
        <end position="177"/>
    </location>
</feature>
<organism evidence="3 4">
    <name type="scientific">Catenibacillus scindens</name>
    <dbReference type="NCBI Taxonomy" id="673271"/>
    <lineage>
        <taxon>Bacteria</taxon>
        <taxon>Bacillati</taxon>
        <taxon>Bacillota</taxon>
        <taxon>Clostridia</taxon>
        <taxon>Lachnospirales</taxon>
        <taxon>Lachnospiraceae</taxon>
        <taxon>Catenibacillus</taxon>
    </lineage>
</organism>
<dbReference type="GO" id="GO:0016301">
    <property type="term" value="F:kinase activity"/>
    <property type="evidence" value="ECO:0007669"/>
    <property type="project" value="UniProtKB-KW"/>
</dbReference>
<protein>
    <submittedName>
        <fullName evidence="3">Signal transduction histidine kinase</fullName>
    </submittedName>
</protein>
<reference evidence="3 4" key="1">
    <citation type="submission" date="2020-08" db="EMBL/GenBank/DDBJ databases">
        <title>Genomic Encyclopedia of Type Strains, Phase IV (KMG-IV): sequencing the most valuable type-strain genomes for metagenomic binning, comparative biology and taxonomic classification.</title>
        <authorList>
            <person name="Goeker M."/>
        </authorList>
    </citation>
    <scope>NUCLEOTIDE SEQUENCE [LARGE SCALE GENOMIC DNA]</scope>
    <source>
        <strain evidence="3 4">DSM 106146</strain>
    </source>
</reference>
<feature type="domain" description="Sensor histidine kinase NatK-like C-terminal" evidence="2">
    <location>
        <begin position="333"/>
        <end position="429"/>
    </location>
</feature>
<keyword evidence="1" id="KW-0812">Transmembrane</keyword>
<evidence type="ECO:0000259" key="2">
    <source>
        <dbReference type="Pfam" id="PF14501"/>
    </source>
</evidence>
<feature type="transmembrane region" description="Helical" evidence="1">
    <location>
        <begin position="117"/>
        <end position="136"/>
    </location>
</feature>
<accession>A0A7W8M699</accession>
<dbReference type="Gene3D" id="3.30.565.10">
    <property type="entry name" value="Histidine kinase-like ATPase, C-terminal domain"/>
    <property type="match status" value="1"/>
</dbReference>
<dbReference type="EMBL" id="JACHFW010000014">
    <property type="protein sequence ID" value="MBB5265764.1"/>
    <property type="molecule type" value="Genomic_DNA"/>
</dbReference>
<name>A0A7W8M699_9FIRM</name>
<comment type="caution">
    <text evidence="3">The sequence shown here is derived from an EMBL/GenBank/DDBJ whole genome shotgun (WGS) entry which is preliminary data.</text>
</comment>
<dbReference type="InterPro" id="IPR032834">
    <property type="entry name" value="NatK-like_C"/>
</dbReference>
<feature type="transmembrane region" description="Helical" evidence="1">
    <location>
        <begin position="58"/>
        <end position="77"/>
    </location>
</feature>
<dbReference type="GO" id="GO:0042802">
    <property type="term" value="F:identical protein binding"/>
    <property type="evidence" value="ECO:0007669"/>
    <property type="project" value="TreeGrafter"/>
</dbReference>